<dbReference type="InterPro" id="IPR004358">
    <property type="entry name" value="Sig_transdc_His_kin-like_C"/>
</dbReference>
<protein>
    <recommendedName>
        <fullName evidence="3">histidine kinase</fullName>
        <ecNumber evidence="3">2.7.13.3</ecNumber>
    </recommendedName>
</protein>
<dbReference type="InterPro" id="IPR003594">
    <property type="entry name" value="HATPase_dom"/>
</dbReference>
<dbReference type="InterPro" id="IPR003660">
    <property type="entry name" value="HAMP_dom"/>
</dbReference>
<evidence type="ECO:0000256" key="8">
    <source>
        <dbReference type="ARBA" id="ARBA00022741"/>
    </source>
</evidence>
<dbReference type="SUPFAM" id="SSF158472">
    <property type="entry name" value="HAMP domain-like"/>
    <property type="match status" value="1"/>
</dbReference>
<dbReference type="STRING" id="638301.HMPREF0444_1403"/>
<evidence type="ECO:0000259" key="16">
    <source>
        <dbReference type="PROSITE" id="PS50109"/>
    </source>
</evidence>
<gene>
    <name evidence="18" type="ORF">HMPREF0444_1403</name>
</gene>
<reference evidence="18 19" key="1">
    <citation type="submission" date="2009-08" db="EMBL/GenBank/DDBJ databases">
        <authorList>
            <person name="Muzny D."/>
            <person name="Qin X."/>
            <person name="Deng J."/>
            <person name="Jiang H."/>
            <person name="Liu Y."/>
            <person name="Qu J."/>
            <person name="Song X.-Z."/>
            <person name="Zhang L."/>
            <person name="Thornton R."/>
            <person name="Coyle M."/>
            <person name="Francisco L."/>
            <person name="Jackson L."/>
            <person name="Javaid M."/>
            <person name="Korchina V."/>
            <person name="Kovar C."/>
            <person name="Mata R."/>
            <person name="Mathew T."/>
            <person name="Ngo R."/>
            <person name="Nguyen L."/>
            <person name="Nguyen N."/>
            <person name="Okwuonu G."/>
            <person name="Ongeri F."/>
            <person name="Pham C."/>
            <person name="Simmons D."/>
            <person name="Wilczek-Boney K."/>
            <person name="Hale W."/>
            <person name="Jakkamsetti A."/>
            <person name="Pham P."/>
            <person name="Ruth R."/>
            <person name="San Lucas F."/>
            <person name="Warren J."/>
            <person name="Zhang J."/>
            <person name="Zhao Z."/>
            <person name="Zhou C."/>
            <person name="Zhu D."/>
            <person name="Lee S."/>
            <person name="Bess C."/>
            <person name="Blankenburg K."/>
            <person name="Forbes L."/>
            <person name="Fu Q."/>
            <person name="Gubbala S."/>
            <person name="Hirani K."/>
            <person name="Jayaseelan J.C."/>
            <person name="Lara F."/>
            <person name="Munidasa M."/>
            <person name="Palculict T."/>
            <person name="Patil S."/>
            <person name="Pu L.-L."/>
            <person name="Saada N."/>
            <person name="Tang L."/>
            <person name="Weissenberger G."/>
            <person name="Zhu Y."/>
            <person name="Hemphill L."/>
            <person name="Shang Y."/>
            <person name="Youmans B."/>
            <person name="Ayvaz T."/>
            <person name="Ross M."/>
            <person name="Santibanez J."/>
            <person name="Aqrawi P."/>
            <person name="Gross S."/>
            <person name="Joshi V."/>
            <person name="Fowler G."/>
            <person name="Nazareth L."/>
            <person name="Reid J."/>
            <person name="Worley K."/>
            <person name="Petrosino J."/>
            <person name="Highlander S."/>
            <person name="Gibbs R."/>
        </authorList>
    </citation>
    <scope>NUCLEOTIDE SEQUENCE [LARGE SCALE GENOMIC DNA]</scope>
    <source>
        <strain evidence="18 19">ATCC 49175</strain>
    </source>
</reference>
<evidence type="ECO:0000256" key="10">
    <source>
        <dbReference type="ARBA" id="ARBA00022840"/>
    </source>
</evidence>
<dbReference type="InterPro" id="IPR050398">
    <property type="entry name" value="HssS/ArlS-like"/>
</dbReference>
<dbReference type="AlphaFoldDB" id="C8NHK8"/>
<dbReference type="SMART" id="SM00388">
    <property type="entry name" value="HisKA"/>
    <property type="match status" value="1"/>
</dbReference>
<keyword evidence="8" id="KW-0547">Nucleotide-binding</keyword>
<dbReference type="EC" id="2.7.13.3" evidence="3"/>
<dbReference type="InterPro" id="IPR036890">
    <property type="entry name" value="HATPase_C_sf"/>
</dbReference>
<dbReference type="SMART" id="SM00304">
    <property type="entry name" value="HAMP"/>
    <property type="match status" value="1"/>
</dbReference>
<keyword evidence="13 15" id="KW-0472">Membrane</keyword>
<evidence type="ECO:0000259" key="17">
    <source>
        <dbReference type="PROSITE" id="PS50885"/>
    </source>
</evidence>
<dbReference type="FunFam" id="1.10.287.130:FF:000001">
    <property type="entry name" value="Two-component sensor histidine kinase"/>
    <property type="match status" value="1"/>
</dbReference>
<dbReference type="PROSITE" id="PS51257">
    <property type="entry name" value="PROKAR_LIPOPROTEIN"/>
    <property type="match status" value="1"/>
</dbReference>
<dbReference type="RefSeq" id="WP_005607825.1">
    <property type="nucleotide sequence ID" value="NZ_CP102283.1"/>
</dbReference>
<evidence type="ECO:0000256" key="3">
    <source>
        <dbReference type="ARBA" id="ARBA00012438"/>
    </source>
</evidence>
<feature type="coiled-coil region" evidence="14">
    <location>
        <begin position="223"/>
        <end position="250"/>
    </location>
</feature>
<keyword evidence="10" id="KW-0067">ATP-binding</keyword>
<dbReference type="SMART" id="SM00387">
    <property type="entry name" value="HATPase_c"/>
    <property type="match status" value="1"/>
</dbReference>
<dbReference type="GeneID" id="78412148"/>
<feature type="transmembrane region" description="Helical" evidence="15">
    <location>
        <begin position="163"/>
        <end position="184"/>
    </location>
</feature>
<dbReference type="SUPFAM" id="SSF55874">
    <property type="entry name" value="ATPase domain of HSP90 chaperone/DNA topoisomerase II/histidine kinase"/>
    <property type="match status" value="1"/>
</dbReference>
<proteinExistence type="predicted"/>
<dbReference type="InterPro" id="IPR003661">
    <property type="entry name" value="HisK_dim/P_dom"/>
</dbReference>
<keyword evidence="9 18" id="KW-0418">Kinase</keyword>
<evidence type="ECO:0000256" key="2">
    <source>
        <dbReference type="ARBA" id="ARBA00004651"/>
    </source>
</evidence>
<dbReference type="GO" id="GO:0005886">
    <property type="term" value="C:plasma membrane"/>
    <property type="evidence" value="ECO:0007669"/>
    <property type="project" value="UniProtKB-SubCell"/>
</dbReference>
<feature type="transmembrane region" description="Helical" evidence="15">
    <location>
        <begin position="6"/>
        <end position="29"/>
    </location>
</feature>
<dbReference type="Gene3D" id="1.10.287.130">
    <property type="match status" value="1"/>
</dbReference>
<evidence type="ECO:0000313" key="19">
    <source>
        <dbReference type="Proteomes" id="UP000005926"/>
    </source>
</evidence>
<dbReference type="PROSITE" id="PS50109">
    <property type="entry name" value="HIS_KIN"/>
    <property type="match status" value="1"/>
</dbReference>
<comment type="catalytic activity">
    <reaction evidence="1">
        <text>ATP + protein L-histidine = ADP + protein N-phospho-L-histidine.</text>
        <dbReference type="EC" id="2.7.13.3"/>
    </reaction>
</comment>
<feature type="domain" description="HAMP" evidence="17">
    <location>
        <begin position="183"/>
        <end position="235"/>
    </location>
</feature>
<comment type="subcellular location">
    <subcellularLocation>
        <location evidence="2">Cell membrane</location>
        <topology evidence="2">Multi-pass membrane protein</topology>
    </subcellularLocation>
</comment>
<dbReference type="Proteomes" id="UP000005926">
    <property type="component" value="Unassembled WGS sequence"/>
</dbReference>
<dbReference type="InterPro" id="IPR036097">
    <property type="entry name" value="HisK_dim/P_sf"/>
</dbReference>
<dbReference type="Pfam" id="PF02518">
    <property type="entry name" value="HATPase_c"/>
    <property type="match status" value="1"/>
</dbReference>
<evidence type="ECO:0000256" key="5">
    <source>
        <dbReference type="ARBA" id="ARBA00022553"/>
    </source>
</evidence>
<evidence type="ECO:0000256" key="13">
    <source>
        <dbReference type="ARBA" id="ARBA00023136"/>
    </source>
</evidence>
<dbReference type="Gene3D" id="3.30.565.10">
    <property type="entry name" value="Histidine kinase-like ATPase, C-terminal domain"/>
    <property type="match status" value="1"/>
</dbReference>
<accession>C8NHK8</accession>
<dbReference type="Gene3D" id="6.10.340.10">
    <property type="match status" value="1"/>
</dbReference>
<dbReference type="HOGENOM" id="CLU_000445_89_6_9"/>
<comment type="caution">
    <text evidence="18">The sequence shown here is derived from an EMBL/GenBank/DDBJ whole genome shotgun (WGS) entry which is preliminary data.</text>
</comment>
<sequence length="469" mass="53546">MKYFYQQLFGFLSVVLVTIVACGILFYNVMSNNIYTQRSQQLQSYAKGIIASEMSYADIKKIGTALKEENVTIAIFDEQNNMTFPSKHPASENSLSEEELNHLKNGSAINLKEVQTDFSGDPVENLLTVYYPIIKEKQYKGYVALASPISRIQTEVRELRNSMFIAFGAAGIIGMLMSFIFANYQNRRINKLRQATHKISEGDFDVQLKVDSQDEFDELMLDFNSMARSLREMEKEVERQENVRRQFMMDVAHEMRTPLTTMNGLLDGLKYNMVPESRRGRSLELISSETQRLIRLVNENLDYEKIRSNQIVLVQHRFAGLGAIRAVVEQMQALTKVKNNEISYECDPEFSVYADYDRFVQILVNITKNANQFTDDGKIVVKAWNDGKKAIVEISDTGIGIDKREINEIWERFYKADISRKSTKYGESGLGLAIVKSLVDSHHGRISVRSEIGQGTTFRVVFPGEPELS</sequence>
<keyword evidence="4" id="KW-1003">Cell membrane</keyword>
<evidence type="ECO:0000256" key="1">
    <source>
        <dbReference type="ARBA" id="ARBA00000085"/>
    </source>
</evidence>
<evidence type="ECO:0000256" key="14">
    <source>
        <dbReference type="SAM" id="Coils"/>
    </source>
</evidence>
<dbReference type="InterPro" id="IPR005467">
    <property type="entry name" value="His_kinase_dom"/>
</dbReference>
<keyword evidence="19" id="KW-1185">Reference proteome</keyword>
<dbReference type="GO" id="GO:0005524">
    <property type="term" value="F:ATP binding"/>
    <property type="evidence" value="ECO:0007669"/>
    <property type="project" value="UniProtKB-KW"/>
</dbReference>
<keyword evidence="11 15" id="KW-1133">Transmembrane helix</keyword>
<dbReference type="FunFam" id="3.30.565.10:FF:000006">
    <property type="entry name" value="Sensor histidine kinase WalK"/>
    <property type="match status" value="1"/>
</dbReference>
<dbReference type="PRINTS" id="PR00344">
    <property type="entry name" value="BCTRLSENSOR"/>
</dbReference>
<evidence type="ECO:0000256" key="12">
    <source>
        <dbReference type="ARBA" id="ARBA00023012"/>
    </source>
</evidence>
<dbReference type="SUPFAM" id="SSF47384">
    <property type="entry name" value="Homodimeric domain of signal transducing histidine kinase"/>
    <property type="match status" value="1"/>
</dbReference>
<keyword evidence="5" id="KW-0597">Phosphoprotein</keyword>
<evidence type="ECO:0000256" key="4">
    <source>
        <dbReference type="ARBA" id="ARBA00022475"/>
    </source>
</evidence>
<dbReference type="eggNOG" id="COG2205">
    <property type="taxonomic scope" value="Bacteria"/>
</dbReference>
<dbReference type="CDD" id="cd00082">
    <property type="entry name" value="HisKA"/>
    <property type="match status" value="1"/>
</dbReference>
<dbReference type="EMBL" id="ACKZ01000020">
    <property type="protein sequence ID" value="EEW37185.1"/>
    <property type="molecule type" value="Genomic_DNA"/>
</dbReference>
<keyword evidence="6 18" id="KW-0808">Transferase</keyword>
<dbReference type="PANTHER" id="PTHR45528:SF1">
    <property type="entry name" value="SENSOR HISTIDINE KINASE CPXA"/>
    <property type="match status" value="1"/>
</dbReference>
<evidence type="ECO:0000256" key="7">
    <source>
        <dbReference type="ARBA" id="ARBA00022692"/>
    </source>
</evidence>
<feature type="domain" description="Histidine kinase" evidence="16">
    <location>
        <begin position="250"/>
        <end position="466"/>
    </location>
</feature>
<organism evidence="18 19">
    <name type="scientific">Granulicatella adiacens ATCC 49175</name>
    <dbReference type="NCBI Taxonomy" id="638301"/>
    <lineage>
        <taxon>Bacteria</taxon>
        <taxon>Bacillati</taxon>
        <taxon>Bacillota</taxon>
        <taxon>Bacilli</taxon>
        <taxon>Lactobacillales</taxon>
        <taxon>Carnobacteriaceae</taxon>
        <taxon>Granulicatella</taxon>
    </lineage>
</organism>
<evidence type="ECO:0000256" key="11">
    <source>
        <dbReference type="ARBA" id="ARBA00022989"/>
    </source>
</evidence>
<dbReference type="CDD" id="cd06225">
    <property type="entry name" value="HAMP"/>
    <property type="match status" value="1"/>
</dbReference>
<evidence type="ECO:0000256" key="6">
    <source>
        <dbReference type="ARBA" id="ARBA00022679"/>
    </source>
</evidence>
<evidence type="ECO:0000256" key="9">
    <source>
        <dbReference type="ARBA" id="ARBA00022777"/>
    </source>
</evidence>
<evidence type="ECO:0000313" key="18">
    <source>
        <dbReference type="EMBL" id="EEW37185.1"/>
    </source>
</evidence>
<dbReference type="Pfam" id="PF00512">
    <property type="entry name" value="HisKA"/>
    <property type="match status" value="1"/>
</dbReference>
<dbReference type="Pfam" id="PF00672">
    <property type="entry name" value="HAMP"/>
    <property type="match status" value="1"/>
</dbReference>
<evidence type="ECO:0000256" key="15">
    <source>
        <dbReference type="SAM" id="Phobius"/>
    </source>
</evidence>
<keyword evidence="14" id="KW-0175">Coiled coil</keyword>
<dbReference type="GO" id="GO:0000155">
    <property type="term" value="F:phosphorelay sensor kinase activity"/>
    <property type="evidence" value="ECO:0007669"/>
    <property type="project" value="InterPro"/>
</dbReference>
<dbReference type="PROSITE" id="PS50885">
    <property type="entry name" value="HAMP"/>
    <property type="match status" value="1"/>
</dbReference>
<name>C8NHK8_9LACT</name>
<keyword evidence="12" id="KW-0902">Two-component regulatory system</keyword>
<dbReference type="PANTHER" id="PTHR45528">
    <property type="entry name" value="SENSOR HISTIDINE KINASE CPXA"/>
    <property type="match status" value="1"/>
</dbReference>
<keyword evidence="7 15" id="KW-0812">Transmembrane</keyword>